<dbReference type="WBParaSite" id="nRc.2.0.1.t31385-RA">
    <property type="protein sequence ID" value="nRc.2.0.1.t31385-RA"/>
    <property type="gene ID" value="nRc.2.0.1.g31385"/>
</dbReference>
<accession>A0A915JZI6</accession>
<proteinExistence type="predicted"/>
<evidence type="ECO:0000313" key="1">
    <source>
        <dbReference type="Proteomes" id="UP000887565"/>
    </source>
</evidence>
<name>A0A915JZI6_ROMCU</name>
<dbReference type="AlphaFoldDB" id="A0A915JZI6"/>
<reference evidence="2" key="1">
    <citation type="submission" date="2022-11" db="UniProtKB">
        <authorList>
            <consortium name="WormBaseParasite"/>
        </authorList>
    </citation>
    <scope>IDENTIFICATION</scope>
</reference>
<organism evidence="1 2">
    <name type="scientific">Romanomermis culicivorax</name>
    <name type="common">Nematode worm</name>
    <dbReference type="NCBI Taxonomy" id="13658"/>
    <lineage>
        <taxon>Eukaryota</taxon>
        <taxon>Metazoa</taxon>
        <taxon>Ecdysozoa</taxon>
        <taxon>Nematoda</taxon>
        <taxon>Enoplea</taxon>
        <taxon>Dorylaimia</taxon>
        <taxon>Mermithida</taxon>
        <taxon>Mermithoidea</taxon>
        <taxon>Mermithidae</taxon>
        <taxon>Romanomermis</taxon>
    </lineage>
</organism>
<keyword evidence="1" id="KW-1185">Reference proteome</keyword>
<dbReference type="Proteomes" id="UP000887565">
    <property type="component" value="Unplaced"/>
</dbReference>
<sequence length="176" mass="19816">MIVQCVQISTASKTTGDKDDITFTATRCIGNPDPKLSDHFVAPEGDILKILDQDPTFCHISTFYGTVVLLTASINDAVQTVDHDTDRPLPQITQIGRLNVKSELPDQSVRRSDQHVEPNDQKNVGQQRLLQLLNFGYHTELTLKIRRTIDNSIIFEPRIDPFHNQMKVLSLLKAPI</sequence>
<protein>
    <submittedName>
        <fullName evidence="2">Uncharacterized protein</fullName>
    </submittedName>
</protein>
<evidence type="ECO:0000313" key="2">
    <source>
        <dbReference type="WBParaSite" id="nRc.2.0.1.t31385-RA"/>
    </source>
</evidence>